<dbReference type="SUPFAM" id="SSF50685">
    <property type="entry name" value="Barwin-like endoglucanases"/>
    <property type="match status" value="1"/>
</dbReference>
<dbReference type="PROSITE" id="PS51173">
    <property type="entry name" value="CBM2"/>
    <property type="match status" value="1"/>
</dbReference>
<dbReference type="Pfam" id="PF00553">
    <property type="entry name" value="CBM_2"/>
    <property type="match status" value="1"/>
</dbReference>
<dbReference type="Gene3D" id="2.40.40.10">
    <property type="entry name" value="RlpA-like domain"/>
    <property type="match status" value="1"/>
</dbReference>
<feature type="compositionally biased region" description="Low complexity" evidence="1">
    <location>
        <begin position="144"/>
        <end position="162"/>
    </location>
</feature>
<dbReference type="GO" id="GO:0005975">
    <property type="term" value="P:carbohydrate metabolic process"/>
    <property type="evidence" value="ECO:0007669"/>
    <property type="project" value="InterPro"/>
</dbReference>
<dbReference type="SMART" id="SM00637">
    <property type="entry name" value="CBD_II"/>
    <property type="match status" value="1"/>
</dbReference>
<dbReference type="GO" id="GO:0030247">
    <property type="term" value="F:polysaccharide binding"/>
    <property type="evidence" value="ECO:0007669"/>
    <property type="project" value="UniProtKB-UniRule"/>
</dbReference>
<dbReference type="AlphaFoldDB" id="A0A455T9C2"/>
<proteinExistence type="predicted"/>
<dbReference type="InterPro" id="IPR012291">
    <property type="entry name" value="CBM2_carb-bd_dom_sf"/>
</dbReference>
<protein>
    <recommendedName>
        <fullName evidence="2">CBM2 domain-containing protein</fullName>
    </recommendedName>
</protein>
<feature type="domain" description="CBM2" evidence="2">
    <location>
        <begin position="32"/>
        <end position="143"/>
    </location>
</feature>
<dbReference type="GO" id="GO:0004553">
    <property type="term" value="F:hydrolase activity, hydrolyzing O-glycosyl compounds"/>
    <property type="evidence" value="ECO:0007669"/>
    <property type="project" value="InterPro"/>
</dbReference>
<dbReference type="Gene3D" id="2.60.40.760">
    <property type="entry name" value="Expansin, cellulose-binding-like domain"/>
    <property type="match status" value="1"/>
</dbReference>
<dbReference type="InterPro" id="IPR001919">
    <property type="entry name" value="CBD2"/>
</dbReference>
<evidence type="ECO:0000259" key="2">
    <source>
        <dbReference type="PROSITE" id="PS51173"/>
    </source>
</evidence>
<gene>
    <name evidence="3" type="ORF">KTA_42390</name>
</gene>
<name>A0A455T9C2_9CHLR</name>
<dbReference type="EMBL" id="AP019377">
    <property type="protein sequence ID" value="BBH96040.1"/>
    <property type="molecule type" value="Genomic_DNA"/>
</dbReference>
<feature type="compositionally biased region" description="Low complexity" evidence="1">
    <location>
        <begin position="172"/>
        <end position="185"/>
    </location>
</feature>
<dbReference type="InterPro" id="IPR008965">
    <property type="entry name" value="CBM2/CBM3_carb-bd_dom_sf"/>
</dbReference>
<organism evidence="3">
    <name type="scientific">Thermogemmatispora argillosa</name>
    <dbReference type="NCBI Taxonomy" id="2045280"/>
    <lineage>
        <taxon>Bacteria</taxon>
        <taxon>Bacillati</taxon>
        <taxon>Chloroflexota</taxon>
        <taxon>Ktedonobacteria</taxon>
        <taxon>Thermogemmatisporales</taxon>
        <taxon>Thermogemmatisporaceae</taxon>
        <taxon>Thermogemmatispora</taxon>
    </lineage>
</organism>
<evidence type="ECO:0000313" key="3">
    <source>
        <dbReference type="EMBL" id="BBH96040.1"/>
    </source>
</evidence>
<dbReference type="SUPFAM" id="SSF49384">
    <property type="entry name" value="Carbohydrate-binding domain"/>
    <property type="match status" value="1"/>
</dbReference>
<sequence length="476" mass="50537">MRSIGRSRFLLIGLTVVVICALVAGLLGRARVSYAASYCQVTYTITSQWPGGFGANIVIQNTSGSAWSSWTLTFTFPASGQSVTQGWNGVFSQSGQNVTVTNASWNGNVPANGTVNPGFNGTWTTSNPVPTNFAVNGNACNSGSSATATPGTTPTPTVAATPSPTPTPTPALTPTATASATSTPTPGIPVVASTTLPLDGVHTGNATWFSGVGGPYGGCGVPEGYIDSPYYVALNVQNTPGDYSTYLPRPIPAQEANLIGAFDNGLNCGRWVRVTIGAYCTGINDGAPNQPFCRNGTWVNDQYTGATLDLVVADSCQDGNAWCRDDPYHLDIVQRALNQFQINGQPVGNMYPNAWNNRQISWQFIPAPNYTGDIRIAFLQGANPYWSAISITHLPNGIHGVDYYQNGTWVHAQMDADMGNDYVILPTTPGGNQYAIRVYDVNNQLINNGRIYYFSYPSSCGSSCPNAYTPVTYTTS</sequence>
<reference evidence="3" key="1">
    <citation type="submission" date="2018-12" db="EMBL/GenBank/DDBJ databases">
        <title>Novel natural products biosynthetic potential of the class Ktedonobacteria.</title>
        <authorList>
            <person name="Zheng Y."/>
            <person name="Saitou A."/>
            <person name="Wang C.M."/>
            <person name="Toyoda A."/>
            <person name="Minakuchi Y."/>
            <person name="Sekiguchi Y."/>
            <person name="Ueda K."/>
            <person name="Takano H."/>
            <person name="Sakai Y."/>
            <person name="Yokota A."/>
            <person name="Yabe S."/>
        </authorList>
    </citation>
    <scope>NUCLEOTIDE SEQUENCE</scope>
    <source>
        <strain evidence="3">A3-2</strain>
    </source>
</reference>
<feature type="region of interest" description="Disordered" evidence="1">
    <location>
        <begin position="144"/>
        <end position="186"/>
    </location>
</feature>
<evidence type="ECO:0000256" key="1">
    <source>
        <dbReference type="SAM" id="MobiDB-lite"/>
    </source>
</evidence>
<dbReference type="InterPro" id="IPR036908">
    <property type="entry name" value="RlpA-like_sf"/>
</dbReference>
<dbReference type="Gene3D" id="2.60.40.290">
    <property type="match status" value="1"/>
</dbReference>
<accession>A0A455T9C2</accession>
<dbReference type="InterPro" id="IPR036749">
    <property type="entry name" value="Expansin_CBD_sf"/>
</dbReference>